<keyword evidence="2" id="KW-1185">Reference proteome</keyword>
<comment type="caution">
    <text evidence="1">The sequence shown here is derived from an EMBL/GenBank/DDBJ whole genome shotgun (WGS) entry which is preliminary data.</text>
</comment>
<name>A0A1Q5Q7M3_TALAT</name>
<dbReference type="AlphaFoldDB" id="A0A1Q5Q7M3"/>
<evidence type="ECO:0000313" key="1">
    <source>
        <dbReference type="EMBL" id="OKL56218.1"/>
    </source>
</evidence>
<dbReference type="RefSeq" id="XP_020116339.1">
    <property type="nucleotide sequence ID" value="XM_020263510.1"/>
</dbReference>
<evidence type="ECO:0000313" key="2">
    <source>
        <dbReference type="Proteomes" id="UP000214365"/>
    </source>
</evidence>
<proteinExistence type="predicted"/>
<gene>
    <name evidence="1" type="ORF">UA08_08366</name>
</gene>
<dbReference type="OrthoDB" id="4368687at2759"/>
<dbReference type="EMBL" id="LFMY01000015">
    <property type="protein sequence ID" value="OKL56218.1"/>
    <property type="molecule type" value="Genomic_DNA"/>
</dbReference>
<evidence type="ECO:0008006" key="3">
    <source>
        <dbReference type="Google" id="ProtNLM"/>
    </source>
</evidence>
<organism evidence="1 2">
    <name type="scientific">Talaromyces atroroseus</name>
    <dbReference type="NCBI Taxonomy" id="1441469"/>
    <lineage>
        <taxon>Eukaryota</taxon>
        <taxon>Fungi</taxon>
        <taxon>Dikarya</taxon>
        <taxon>Ascomycota</taxon>
        <taxon>Pezizomycotina</taxon>
        <taxon>Eurotiomycetes</taxon>
        <taxon>Eurotiomycetidae</taxon>
        <taxon>Eurotiales</taxon>
        <taxon>Trichocomaceae</taxon>
        <taxon>Talaromyces</taxon>
        <taxon>Talaromyces sect. Trachyspermi</taxon>
    </lineage>
</organism>
<accession>A0A1Q5Q7M3</accession>
<protein>
    <recommendedName>
        <fullName evidence="3">RNase H type-1 domain-containing protein</fullName>
    </recommendedName>
</protein>
<dbReference type="Proteomes" id="UP000214365">
    <property type="component" value="Unassembled WGS sequence"/>
</dbReference>
<dbReference type="STRING" id="1441469.A0A1Q5Q7M3"/>
<sequence>MEALQRGGLSQSTGIHRAQACGRWPSPNSVMGTLSVAWAAVGYGSCFGAPLCGDNTHRNNPHTSPLWRLEATVESKLGLGTSLLWWKPPETQIPSDWEAAMAAHGTETDAMEATELEGINEALTILGKQYTHAGPYEATIYIDNQAAIIALDEPRRSSGQYIFCWIVSWINRLYEAGWRL</sequence>
<reference evidence="1 2" key="1">
    <citation type="submission" date="2015-06" db="EMBL/GenBank/DDBJ databases">
        <title>Talaromyces atroroseus IBT 11181 draft genome.</title>
        <authorList>
            <person name="Rasmussen K.B."/>
            <person name="Rasmussen S."/>
            <person name="Petersen B."/>
            <person name="Sicheritz-Ponten T."/>
            <person name="Mortensen U.H."/>
            <person name="Thrane U."/>
        </authorList>
    </citation>
    <scope>NUCLEOTIDE SEQUENCE [LARGE SCALE GENOMIC DNA]</scope>
    <source>
        <strain evidence="1 2">IBT 11181</strain>
    </source>
</reference>
<dbReference type="GeneID" id="31008122"/>